<dbReference type="InterPro" id="IPR036388">
    <property type="entry name" value="WH-like_DNA-bd_sf"/>
</dbReference>
<accession>A0A244ETV3</accession>
<organism evidence="5 6">
    <name type="scientific">Pseudomonas syringae</name>
    <dbReference type="NCBI Taxonomy" id="317"/>
    <lineage>
        <taxon>Bacteria</taxon>
        <taxon>Pseudomonadati</taxon>
        <taxon>Pseudomonadota</taxon>
        <taxon>Gammaproteobacteria</taxon>
        <taxon>Pseudomonadales</taxon>
        <taxon>Pseudomonadaceae</taxon>
        <taxon>Pseudomonas</taxon>
    </lineage>
</organism>
<dbReference type="GO" id="GO:0003700">
    <property type="term" value="F:DNA-binding transcription factor activity"/>
    <property type="evidence" value="ECO:0007669"/>
    <property type="project" value="InterPro"/>
</dbReference>
<dbReference type="SUPFAM" id="SSF46785">
    <property type="entry name" value="Winged helix' DNA-binding domain"/>
    <property type="match status" value="1"/>
</dbReference>
<dbReference type="AlphaFoldDB" id="A0A244ETV3"/>
<evidence type="ECO:0000256" key="3">
    <source>
        <dbReference type="ARBA" id="ARBA00023163"/>
    </source>
</evidence>
<evidence type="ECO:0000313" key="5">
    <source>
        <dbReference type="EMBL" id="OUM07957.1"/>
    </source>
</evidence>
<dbReference type="PRINTS" id="PR00598">
    <property type="entry name" value="HTHMARR"/>
</dbReference>
<dbReference type="EMBL" id="MTSA01000005">
    <property type="protein sequence ID" value="OUM07957.1"/>
    <property type="molecule type" value="Genomic_DNA"/>
</dbReference>
<dbReference type="GO" id="GO:0003677">
    <property type="term" value="F:DNA binding"/>
    <property type="evidence" value="ECO:0007669"/>
    <property type="project" value="UniProtKB-KW"/>
</dbReference>
<dbReference type="PROSITE" id="PS50995">
    <property type="entry name" value="HTH_MARR_2"/>
    <property type="match status" value="1"/>
</dbReference>
<keyword evidence="1" id="KW-0805">Transcription regulation</keyword>
<comment type="caution">
    <text evidence="5">The sequence shown here is derived from an EMBL/GenBank/DDBJ whole genome shotgun (WGS) entry which is preliminary data.</text>
</comment>
<dbReference type="Gene3D" id="1.10.10.10">
    <property type="entry name" value="Winged helix-like DNA-binding domain superfamily/Winged helix DNA-binding domain"/>
    <property type="match status" value="1"/>
</dbReference>
<dbReference type="Proteomes" id="UP000195128">
    <property type="component" value="Unassembled WGS sequence"/>
</dbReference>
<name>A0A244ETV3_PSESX</name>
<gene>
    <name evidence="5" type="ORF">BW686_08005</name>
</gene>
<keyword evidence="2" id="KW-0238">DNA-binding</keyword>
<dbReference type="InterPro" id="IPR036390">
    <property type="entry name" value="WH_DNA-bd_sf"/>
</dbReference>
<sequence length="91" mass="10228">MMPADLAKALVVELPQAVRTINKLESRGLAMRIRGNPDKRSYGLFLSNAGEHLVQQLQKIALQSDLESTAVLAVEEREQLLTLLHKLYCRD</sequence>
<dbReference type="PANTHER" id="PTHR42756:SF1">
    <property type="entry name" value="TRANSCRIPTIONAL REPRESSOR OF EMRAB OPERON"/>
    <property type="match status" value="1"/>
</dbReference>
<evidence type="ECO:0000256" key="1">
    <source>
        <dbReference type="ARBA" id="ARBA00023015"/>
    </source>
</evidence>
<protein>
    <recommendedName>
        <fullName evidence="4">HTH marR-type domain-containing protein</fullName>
    </recommendedName>
</protein>
<evidence type="ECO:0000259" key="4">
    <source>
        <dbReference type="PROSITE" id="PS50995"/>
    </source>
</evidence>
<dbReference type="PANTHER" id="PTHR42756">
    <property type="entry name" value="TRANSCRIPTIONAL REGULATOR, MARR"/>
    <property type="match status" value="1"/>
</dbReference>
<evidence type="ECO:0000256" key="2">
    <source>
        <dbReference type="ARBA" id="ARBA00023125"/>
    </source>
</evidence>
<evidence type="ECO:0000313" key="6">
    <source>
        <dbReference type="Proteomes" id="UP000195128"/>
    </source>
</evidence>
<feature type="domain" description="HTH marR-type" evidence="4">
    <location>
        <begin position="1"/>
        <end position="89"/>
    </location>
</feature>
<keyword evidence="3" id="KW-0804">Transcription</keyword>
<dbReference type="InterPro" id="IPR000835">
    <property type="entry name" value="HTH_MarR-typ"/>
</dbReference>
<proteinExistence type="predicted"/>
<reference evidence="5 6" key="1">
    <citation type="submission" date="2017-01" db="EMBL/GenBank/DDBJ databases">
        <authorList>
            <person name="Mah S.A."/>
            <person name="Swanson W.J."/>
            <person name="Moy G.W."/>
            <person name="Vacquier V.D."/>
        </authorList>
    </citation>
    <scope>NUCLEOTIDE SEQUENCE [LARGE SCALE GENOMIC DNA]</scope>
    <source>
        <strain evidence="5">PDD-32b-74</strain>
    </source>
</reference>